<dbReference type="OrthoDB" id="3193269at2"/>
<reference evidence="3" key="1">
    <citation type="submission" date="2018-05" db="EMBL/GenBank/DDBJ databases">
        <authorList>
            <person name="Nie L."/>
        </authorList>
    </citation>
    <scope>NUCLEOTIDE SEQUENCE [LARGE SCALE GENOMIC DNA]</scope>
    <source>
        <strain evidence="3">NL</strain>
    </source>
</reference>
<sequence>MQRAYYHAPVDVFLAHDEAHIIGQLTLAHTHALEDLQKNAWRDQIHLLKRELRAFERGYVLLELVIPRMGKRADAVLLLDDVVFVLEFKVGSTSYDPGALDQVLDYALDLKNFHAGSHHARIVPVLLATKAGRHANEPRAFLDLVYHPQRGNEHQLAEMLQLNSPAQPTAAAIEPAAWLHAGYHPTPTIIEAAQALYQGHQVADISRSDAGAENLTVTGACIAAIIERAKREGHKAICFVTGVPGAGKTLAGLNIANERTQADEQEHAVFLSGNGPLVEVLREALARDQVRTAKTQGQRLDKKQALSQVRSFIQNIHHFRDEALRTAGPPIEKVTVFDEAQRAWSAAQASKFMQQKRGLADFNQSEPAFLVEVMDRHPDWCTIVCLVGGGQEINTGEAGLEEWLRAFQARFQDWRIYYSPRIRDDRNYLPNAAALAQLDALRAQPLPALHLAVSVRSFRAEKLAAFVQAVLDVQPEVARQFYETELRAVYPLRITRNLAAAKQWLQTQARGNERYGLVASSGAHRLKPLGLNIKDKIDASEWFLNEKADVRSSFYLEDVATEFDIQGLELDWVGVAWDADLSLHADGWQFRKFKGTKWQQCNAADSRRYLLNAYRVLLTRARQGMVLFIPEGCAADATRPPAYYDGVYRFFQRIGVEALA</sequence>
<dbReference type="SUPFAM" id="SSF52540">
    <property type="entry name" value="P-loop containing nucleoside triphosphate hydrolases"/>
    <property type="match status" value="1"/>
</dbReference>
<organism evidence="2 3">
    <name type="scientific">Hymenobacter edaphi</name>
    <dbReference type="NCBI Taxonomy" id="2211146"/>
    <lineage>
        <taxon>Bacteria</taxon>
        <taxon>Pseudomonadati</taxon>
        <taxon>Bacteroidota</taxon>
        <taxon>Cytophagia</taxon>
        <taxon>Cytophagales</taxon>
        <taxon>Hymenobacteraceae</taxon>
        <taxon>Hymenobacter</taxon>
    </lineage>
</organism>
<dbReference type="Proteomes" id="UP000248553">
    <property type="component" value="Unassembled WGS sequence"/>
</dbReference>
<dbReference type="InterPro" id="IPR027417">
    <property type="entry name" value="P-loop_NTPase"/>
</dbReference>
<dbReference type="InterPro" id="IPR018647">
    <property type="entry name" value="SLFN_3-like_DNA/RNA_helicase"/>
</dbReference>
<evidence type="ECO:0000259" key="1">
    <source>
        <dbReference type="Pfam" id="PF09848"/>
    </source>
</evidence>
<gene>
    <name evidence="2" type="ORF">DLM85_22420</name>
</gene>
<evidence type="ECO:0000313" key="2">
    <source>
        <dbReference type="EMBL" id="RAK62981.1"/>
    </source>
</evidence>
<dbReference type="Gene3D" id="3.40.50.300">
    <property type="entry name" value="P-loop containing nucleotide triphosphate hydrolases"/>
    <property type="match status" value="1"/>
</dbReference>
<feature type="domain" description="Schlafen group 3-like DNA/RNA helicase" evidence="1">
    <location>
        <begin position="235"/>
        <end position="630"/>
    </location>
</feature>
<dbReference type="AlphaFoldDB" id="A0A328B977"/>
<accession>A0A328B977</accession>
<dbReference type="Pfam" id="PF09848">
    <property type="entry name" value="SLFN-g3_helicase"/>
    <property type="match status" value="1"/>
</dbReference>
<name>A0A328B977_9BACT</name>
<protein>
    <recommendedName>
        <fullName evidence="1">Schlafen group 3-like DNA/RNA helicase domain-containing protein</fullName>
    </recommendedName>
</protein>
<keyword evidence="3" id="KW-1185">Reference proteome</keyword>
<evidence type="ECO:0000313" key="3">
    <source>
        <dbReference type="Proteomes" id="UP000248553"/>
    </source>
</evidence>
<proteinExistence type="predicted"/>
<comment type="caution">
    <text evidence="2">The sequence shown here is derived from an EMBL/GenBank/DDBJ whole genome shotgun (WGS) entry which is preliminary data.</text>
</comment>
<dbReference type="RefSeq" id="WP_111480445.1">
    <property type="nucleotide sequence ID" value="NZ_QHKM01000011.1"/>
</dbReference>
<dbReference type="EMBL" id="QHKM01000011">
    <property type="protein sequence ID" value="RAK62981.1"/>
    <property type="molecule type" value="Genomic_DNA"/>
</dbReference>